<dbReference type="EMBL" id="JARQWQ010000075">
    <property type="protein sequence ID" value="KAK2553680.1"/>
    <property type="molecule type" value="Genomic_DNA"/>
</dbReference>
<accession>A0AAD9Q2Q3</accession>
<organism evidence="3 4">
    <name type="scientific">Acropora cervicornis</name>
    <name type="common">Staghorn coral</name>
    <dbReference type="NCBI Taxonomy" id="6130"/>
    <lineage>
        <taxon>Eukaryota</taxon>
        <taxon>Metazoa</taxon>
        <taxon>Cnidaria</taxon>
        <taxon>Anthozoa</taxon>
        <taxon>Hexacorallia</taxon>
        <taxon>Scleractinia</taxon>
        <taxon>Astrocoeniina</taxon>
        <taxon>Acroporidae</taxon>
        <taxon>Acropora</taxon>
    </lineage>
</organism>
<evidence type="ECO:0000313" key="4">
    <source>
        <dbReference type="Proteomes" id="UP001249851"/>
    </source>
</evidence>
<dbReference type="Proteomes" id="UP001249851">
    <property type="component" value="Unassembled WGS sequence"/>
</dbReference>
<dbReference type="AlphaFoldDB" id="A0AAD9Q2Q3"/>
<reference evidence="3" key="2">
    <citation type="journal article" date="2023" name="Science">
        <title>Genomic signatures of disease resistance in endangered staghorn corals.</title>
        <authorList>
            <person name="Vollmer S.V."/>
            <person name="Selwyn J.D."/>
            <person name="Despard B.A."/>
            <person name="Roesel C.L."/>
        </authorList>
    </citation>
    <scope>NUCLEOTIDE SEQUENCE</scope>
    <source>
        <strain evidence="3">K2</strain>
    </source>
</reference>
<sequence>MLFPASGDPPNADKFSNLPKPAKGWHKLPDETDDSIQANIARIKCFRNELSHRSSTAICESEFEEKWNLISSSLERIQVYIHKQNIQCIKSDPIDGNKCQTLEDIMKKWRQLDQEESKFILERSSSLPDQRSEESVYGRFNEIALVTL</sequence>
<proteinExistence type="predicted"/>
<reference evidence="3" key="1">
    <citation type="journal article" date="2023" name="G3 (Bethesda)">
        <title>Whole genome assembly and annotation of the endangered Caribbean coral Acropora cervicornis.</title>
        <authorList>
            <person name="Selwyn J.D."/>
            <person name="Vollmer S.V."/>
        </authorList>
    </citation>
    <scope>NUCLEOTIDE SEQUENCE</scope>
    <source>
        <strain evidence="3">K2</strain>
    </source>
</reference>
<evidence type="ECO:0000313" key="3">
    <source>
        <dbReference type="EMBL" id="KAK2553680.1"/>
    </source>
</evidence>
<dbReference type="InterPro" id="IPR041249">
    <property type="entry name" value="HEPN_DZIP3"/>
</dbReference>
<name>A0AAD9Q2Q3_ACRCE</name>
<evidence type="ECO:0000256" key="1">
    <source>
        <dbReference type="SAM" id="MobiDB-lite"/>
    </source>
</evidence>
<feature type="region of interest" description="Disordered" evidence="1">
    <location>
        <begin position="1"/>
        <end position="30"/>
    </location>
</feature>
<comment type="caution">
    <text evidence="3">The sequence shown here is derived from an EMBL/GenBank/DDBJ whole genome shotgun (WGS) entry which is preliminary data.</text>
</comment>
<keyword evidence="4" id="KW-1185">Reference proteome</keyword>
<feature type="domain" description="DZIP3-like HEPN" evidence="2">
    <location>
        <begin position="17"/>
        <end position="98"/>
    </location>
</feature>
<gene>
    <name evidence="3" type="ORF">P5673_024904</name>
</gene>
<protein>
    <recommendedName>
        <fullName evidence="2">DZIP3-like HEPN domain-containing protein</fullName>
    </recommendedName>
</protein>
<dbReference type="Pfam" id="PF18738">
    <property type="entry name" value="HEPN_DZIP3"/>
    <property type="match status" value="1"/>
</dbReference>
<evidence type="ECO:0000259" key="2">
    <source>
        <dbReference type="Pfam" id="PF18738"/>
    </source>
</evidence>